<accession>A0A8J6B0N7</accession>
<feature type="transmembrane region" description="Helical" evidence="9">
    <location>
        <begin position="1005"/>
        <end position="1028"/>
    </location>
</feature>
<dbReference type="Proteomes" id="UP000717585">
    <property type="component" value="Unassembled WGS sequence"/>
</dbReference>
<dbReference type="GO" id="GO:0016020">
    <property type="term" value="C:membrane"/>
    <property type="evidence" value="ECO:0007669"/>
    <property type="project" value="UniProtKB-SubCell"/>
</dbReference>
<dbReference type="InterPro" id="IPR011527">
    <property type="entry name" value="ABC1_TM_dom"/>
</dbReference>
<keyword evidence="5" id="KW-0067">ATP-binding</keyword>
<dbReference type="CDD" id="cd18580">
    <property type="entry name" value="ABC_6TM_ABCC_D2"/>
    <property type="match status" value="1"/>
</dbReference>
<reference evidence="12" key="1">
    <citation type="submission" date="2021-05" db="EMBL/GenBank/DDBJ databases">
        <title>A free-living protist that lacks canonical eukaryotic 1 DNA replication and segregation systems.</title>
        <authorList>
            <person name="Salas-Leiva D.E."/>
            <person name="Tromer E.C."/>
            <person name="Curtis B.A."/>
            <person name="Jerlstrom-Hultqvist J."/>
            <person name="Kolisko M."/>
            <person name="Yi Z."/>
            <person name="Salas-Leiva J.S."/>
            <person name="Gallot-Lavallee L."/>
            <person name="Kops G.J.P.L."/>
            <person name="Archibald J.M."/>
            <person name="Simpson A.G.B."/>
            <person name="Roger A.J."/>
        </authorList>
    </citation>
    <scope>NUCLEOTIDE SEQUENCE</scope>
    <source>
        <strain evidence="12">BICM</strain>
    </source>
</reference>
<keyword evidence="6 9" id="KW-1133">Transmembrane helix</keyword>
<feature type="transmembrane region" description="Helical" evidence="9">
    <location>
        <begin position="101"/>
        <end position="122"/>
    </location>
</feature>
<evidence type="ECO:0000256" key="7">
    <source>
        <dbReference type="ARBA" id="ARBA00023136"/>
    </source>
</evidence>
<dbReference type="PANTHER" id="PTHR24223">
    <property type="entry name" value="ATP-BINDING CASSETTE SUB-FAMILY C"/>
    <property type="match status" value="1"/>
</dbReference>
<name>A0A8J6B0N7_9EUKA</name>
<feature type="transmembrane region" description="Helical" evidence="9">
    <location>
        <begin position="972"/>
        <end position="993"/>
    </location>
</feature>
<dbReference type="OrthoDB" id="6500128at2759"/>
<feature type="domain" description="ABC transporter" evidence="10">
    <location>
        <begin position="476"/>
        <end position="718"/>
    </location>
</feature>
<feature type="transmembrane region" description="Helical" evidence="9">
    <location>
        <begin position="225"/>
        <end position="246"/>
    </location>
</feature>
<feature type="transmembrane region" description="Helical" evidence="9">
    <location>
        <begin position="142"/>
        <end position="164"/>
    </location>
</feature>
<dbReference type="InterPro" id="IPR050173">
    <property type="entry name" value="ABC_transporter_C-like"/>
</dbReference>
<dbReference type="EMBL" id="JAHDYR010000064">
    <property type="protein sequence ID" value="KAG9390419.1"/>
    <property type="molecule type" value="Genomic_DNA"/>
</dbReference>
<dbReference type="GO" id="GO:0005524">
    <property type="term" value="F:ATP binding"/>
    <property type="evidence" value="ECO:0007669"/>
    <property type="project" value="UniProtKB-KW"/>
</dbReference>
<dbReference type="PROSITE" id="PS00211">
    <property type="entry name" value="ABC_TRANSPORTER_1"/>
    <property type="match status" value="2"/>
</dbReference>
<feature type="transmembrane region" description="Helical" evidence="9">
    <location>
        <begin position="883"/>
        <end position="903"/>
    </location>
</feature>
<dbReference type="InterPro" id="IPR003593">
    <property type="entry name" value="AAA+_ATPase"/>
</dbReference>
<feature type="compositionally biased region" description="Acidic residues" evidence="8">
    <location>
        <begin position="1308"/>
        <end position="1326"/>
    </location>
</feature>
<dbReference type="Gene3D" id="1.20.1560.10">
    <property type="entry name" value="ABC transporter type 1, transmembrane domain"/>
    <property type="match status" value="2"/>
</dbReference>
<feature type="compositionally biased region" description="Polar residues" evidence="8">
    <location>
        <begin position="462"/>
        <end position="472"/>
    </location>
</feature>
<evidence type="ECO:0000256" key="2">
    <source>
        <dbReference type="ARBA" id="ARBA00022448"/>
    </source>
</evidence>
<dbReference type="InterPro" id="IPR003439">
    <property type="entry name" value="ABC_transporter-like_ATP-bd"/>
</dbReference>
<keyword evidence="3 9" id="KW-0812">Transmembrane</keyword>
<evidence type="ECO:0000259" key="10">
    <source>
        <dbReference type="PROSITE" id="PS50893"/>
    </source>
</evidence>
<dbReference type="PROSITE" id="PS50893">
    <property type="entry name" value="ABC_TRANSPORTER_2"/>
    <property type="match status" value="2"/>
</dbReference>
<feature type="transmembrane region" description="Helical" evidence="9">
    <location>
        <begin position="855"/>
        <end position="877"/>
    </location>
</feature>
<evidence type="ECO:0000256" key="8">
    <source>
        <dbReference type="SAM" id="MobiDB-lite"/>
    </source>
</evidence>
<evidence type="ECO:0000256" key="1">
    <source>
        <dbReference type="ARBA" id="ARBA00004141"/>
    </source>
</evidence>
<feature type="transmembrane region" description="Helical" evidence="9">
    <location>
        <begin position="325"/>
        <end position="351"/>
    </location>
</feature>
<dbReference type="InterPro" id="IPR036640">
    <property type="entry name" value="ABC1_TM_sf"/>
</dbReference>
<dbReference type="SMART" id="SM00382">
    <property type="entry name" value="AAA"/>
    <property type="match status" value="2"/>
</dbReference>
<dbReference type="InterPro" id="IPR044746">
    <property type="entry name" value="ABCC_6TM_D1"/>
</dbReference>
<sequence length="1326" mass="145832">MRLFGRKRSVKTDTGKSTPTNTRPRMENPAKHAGFVQLLLFSYLGGFFSLARRNTITSNDLYLPMPKYTSYRAYMKLLRGFNRSRVLSFGKIPRKFKIARAIFFDLAVPTYFAIILVIIGVVAQYTYTAMITPFTRVLEGDYNVYTSTLIVAAMACVPFITAFCNTHAMTVSMRVGRSVEVSVKSLIMQKLGKVSAGLQAALSSGKLIQISMTDVQSIQRFFQQLTNLVTVPISLLANFIIMVWMLGWLPAVLSIVILVVLIPLAFSSTILIFVGFFKKMKLAGERVKWITEVLNGIQTIKVQAWEDSFAGLVAKLRARELRAMVFSLAGFTFQNVVTSTFPVIVIFFTLLGYELVTGNIDTARLYTVMSLAFQLQGPFRNLPQALNALVQSLTSLRRVQAFLELPEIEPESMDHTVLPHGTVILEGTFAWLWRTDIVPKILKEKRQNKADAKEAKKERASQRSTSGATTPNDAAARGTGLKGKERGNFRLSIPGPITVPHMALVHITAPVAAGKSALLHAVLGEMRRVDPTPSLADLYDFTPVPRSACMHGGSVSYCSQDPWLTTKSIRDNIVMHEPWDEDRYRSVLFAACLGPDLEVLDHKDMTLVGEHGLTLSGGQKARVNLARCLYRKADVYVIDDPLAAVDAHVCEHIITHALGTFLADKTVLVASHRDVPADMQITITREHVVSLNEEYSPRSLEPAEPDLTSLDNLIQSTDSGAENTHTSEEAVHRNVTFKTYLRLISLGGGIPIVIAAACCLLLAQLSFSGVSFWITAWSNWPDFMSWHCWLLGIFIIGSVMVVGNTTRSVTLFSATIRVSSHLHKTLVKRVMSAPMSFFETVPVGRIVNRFSTDIGLVDLSLQLNLTFFLVMVVSVVFTLVSMVFVMPGIIIVVVPVIVVYLYIMRTVKSPFIQLRRLQGSSNSPVVSHFSETMSGITTIRAHEDVANNQRAAQDLMDGYLTPVHAFIDCQSFVFLWTQILGAILSAGVVIIAIPMSQLIGVSLSMLAVTNLYSVSMLFVFVILMYVMLESDLASFDRVCEYADSLPSEGGPTTAPPASWPDDGSLHIDNLSYRYRPNLPLALKDVSVDIHSGSKIGIVGRSGAGKSTFIAALLRLAQPEPGSKVVIGGMDAADVPINALRKAIAIIPQSPVLFSGKLRMNLDPFNRYADDKLFEVLNSVMLEKYADKEGLAHQVIQGGSNLSVGERQLVCLARALLQQSRIILIDEATASVDFATDEILQRTLRTSTVGATAIVVAHRLETIADSDLIMLIDDGKLAECGQPKTLLEDDTGKFTSLVKRANAGKAFGMEEEGEQEEPVAQADELEL</sequence>
<dbReference type="GO" id="GO:0016887">
    <property type="term" value="F:ATP hydrolysis activity"/>
    <property type="evidence" value="ECO:0007669"/>
    <property type="project" value="InterPro"/>
</dbReference>
<dbReference type="Pfam" id="PF00664">
    <property type="entry name" value="ABC_membrane"/>
    <property type="match status" value="2"/>
</dbReference>
<feature type="domain" description="ABC transporter" evidence="10">
    <location>
        <begin position="1065"/>
        <end position="1298"/>
    </location>
</feature>
<feature type="transmembrane region" description="Helical" evidence="9">
    <location>
        <begin position="783"/>
        <end position="803"/>
    </location>
</feature>
<evidence type="ECO:0000256" key="5">
    <source>
        <dbReference type="ARBA" id="ARBA00022840"/>
    </source>
</evidence>
<keyword evidence="13" id="KW-1185">Reference proteome</keyword>
<organism evidence="12 13">
    <name type="scientific">Carpediemonas membranifera</name>
    <dbReference type="NCBI Taxonomy" id="201153"/>
    <lineage>
        <taxon>Eukaryota</taxon>
        <taxon>Metamonada</taxon>
        <taxon>Carpediemonas-like organisms</taxon>
        <taxon>Carpediemonas</taxon>
    </lineage>
</organism>
<evidence type="ECO:0000256" key="9">
    <source>
        <dbReference type="SAM" id="Phobius"/>
    </source>
</evidence>
<gene>
    <name evidence="12" type="ORF">J8273_7769</name>
</gene>
<dbReference type="FunFam" id="3.40.50.300:FF:000163">
    <property type="entry name" value="Multidrug resistance-associated protein member 4"/>
    <property type="match status" value="1"/>
</dbReference>
<feature type="region of interest" description="Disordered" evidence="8">
    <location>
        <begin position="447"/>
        <end position="487"/>
    </location>
</feature>
<feature type="compositionally biased region" description="Basic and acidic residues" evidence="8">
    <location>
        <begin position="447"/>
        <end position="461"/>
    </location>
</feature>
<keyword evidence="4" id="KW-0547">Nucleotide-binding</keyword>
<feature type="transmembrane region" description="Helical" evidence="9">
    <location>
        <begin position="252"/>
        <end position="277"/>
    </location>
</feature>
<feature type="domain" description="ABC transmembrane type-1" evidence="11">
    <location>
        <begin position="112"/>
        <end position="391"/>
    </location>
</feature>
<dbReference type="Gene3D" id="3.40.50.300">
    <property type="entry name" value="P-loop containing nucleotide triphosphate hydrolases"/>
    <property type="match status" value="2"/>
</dbReference>
<dbReference type="SUPFAM" id="SSF52540">
    <property type="entry name" value="P-loop containing nucleoside triphosphate hydrolases"/>
    <property type="match status" value="2"/>
</dbReference>
<evidence type="ECO:0000256" key="4">
    <source>
        <dbReference type="ARBA" id="ARBA00022741"/>
    </source>
</evidence>
<dbReference type="InterPro" id="IPR017871">
    <property type="entry name" value="ABC_transporter-like_CS"/>
</dbReference>
<dbReference type="PROSITE" id="PS50929">
    <property type="entry name" value="ABC_TM1F"/>
    <property type="match status" value="2"/>
</dbReference>
<dbReference type="GO" id="GO:0140359">
    <property type="term" value="F:ABC-type transporter activity"/>
    <property type="evidence" value="ECO:0007669"/>
    <property type="project" value="InterPro"/>
</dbReference>
<feature type="region of interest" description="Disordered" evidence="8">
    <location>
        <begin position="1304"/>
        <end position="1326"/>
    </location>
</feature>
<evidence type="ECO:0000313" key="13">
    <source>
        <dbReference type="Proteomes" id="UP000717585"/>
    </source>
</evidence>
<evidence type="ECO:0000256" key="3">
    <source>
        <dbReference type="ARBA" id="ARBA00022692"/>
    </source>
</evidence>
<comment type="subcellular location">
    <subcellularLocation>
        <location evidence="1">Membrane</location>
        <topology evidence="1">Multi-pass membrane protein</topology>
    </subcellularLocation>
</comment>
<keyword evidence="7 9" id="KW-0472">Membrane</keyword>
<evidence type="ECO:0000259" key="11">
    <source>
        <dbReference type="PROSITE" id="PS50929"/>
    </source>
</evidence>
<evidence type="ECO:0000313" key="12">
    <source>
        <dbReference type="EMBL" id="KAG9390419.1"/>
    </source>
</evidence>
<dbReference type="CDD" id="cd18579">
    <property type="entry name" value="ABC_6TM_ABCC_D1"/>
    <property type="match status" value="1"/>
</dbReference>
<feature type="domain" description="ABC transmembrane type-1" evidence="11">
    <location>
        <begin position="754"/>
        <end position="1027"/>
    </location>
</feature>
<protein>
    <submittedName>
        <fullName evidence="12">ABC transporter</fullName>
    </submittedName>
</protein>
<feature type="transmembrane region" description="Helical" evidence="9">
    <location>
        <begin position="743"/>
        <end position="763"/>
    </location>
</feature>
<comment type="caution">
    <text evidence="12">The sequence shown here is derived from an EMBL/GenBank/DDBJ whole genome shotgun (WGS) entry which is preliminary data.</text>
</comment>
<dbReference type="InterPro" id="IPR027417">
    <property type="entry name" value="P-loop_NTPase"/>
</dbReference>
<dbReference type="SUPFAM" id="SSF90123">
    <property type="entry name" value="ABC transporter transmembrane region"/>
    <property type="match status" value="2"/>
</dbReference>
<keyword evidence="2" id="KW-0813">Transport</keyword>
<dbReference type="InterPro" id="IPR044726">
    <property type="entry name" value="ABCC_6TM_D2"/>
</dbReference>
<proteinExistence type="predicted"/>
<dbReference type="Pfam" id="PF00005">
    <property type="entry name" value="ABC_tran"/>
    <property type="match status" value="2"/>
</dbReference>
<dbReference type="CDD" id="cd03244">
    <property type="entry name" value="ABCC_MRP_domain2"/>
    <property type="match status" value="1"/>
</dbReference>
<feature type="region of interest" description="Disordered" evidence="8">
    <location>
        <begin position="1"/>
        <end position="28"/>
    </location>
</feature>
<evidence type="ECO:0000256" key="6">
    <source>
        <dbReference type="ARBA" id="ARBA00022989"/>
    </source>
</evidence>